<evidence type="ECO:0000313" key="10">
    <source>
        <dbReference type="EMBL" id="SVA70039.1"/>
    </source>
</evidence>
<dbReference type="InterPro" id="IPR009000">
    <property type="entry name" value="Transl_B-barrel_sf"/>
</dbReference>
<dbReference type="InterPro" id="IPR027417">
    <property type="entry name" value="P-loop_NTPase"/>
</dbReference>
<dbReference type="InterPro" id="IPR050055">
    <property type="entry name" value="EF-Tu_GTPase"/>
</dbReference>
<dbReference type="GO" id="GO:0005737">
    <property type="term" value="C:cytoplasm"/>
    <property type="evidence" value="ECO:0007669"/>
    <property type="project" value="UniProtKB-SubCell"/>
</dbReference>
<keyword evidence="5" id="KW-0648">Protein biosynthesis</keyword>
<keyword evidence="3" id="KW-0963">Cytoplasm</keyword>
<organism evidence="10">
    <name type="scientific">marine metagenome</name>
    <dbReference type="NCBI Taxonomy" id="408172"/>
    <lineage>
        <taxon>unclassified sequences</taxon>
        <taxon>metagenomes</taxon>
        <taxon>ecological metagenomes</taxon>
    </lineage>
</organism>
<dbReference type="GO" id="GO:0003924">
    <property type="term" value="F:GTPase activity"/>
    <property type="evidence" value="ECO:0007669"/>
    <property type="project" value="InterPro"/>
</dbReference>
<evidence type="ECO:0000256" key="5">
    <source>
        <dbReference type="ARBA" id="ARBA00022917"/>
    </source>
</evidence>
<sequence>VRALTGTDTDRLAEEKERGLTIDLGFAYSDLGGHRIGFVDVPGHHRFIHNMVAGVAGMQHALLVIAADDGVMPQTREHLQILSLLGLKRGTIALSKIDRVSDLEVNDRRDEIKTFVEDSFLETADIIAISSEDGQGIDVLRDALATAAAHHSSERQLPREFRLAVDRSFSTRGVGTVVTGTVVEGQCAVDDQLVLGSDATPVRVRSLHVQNRPASKAEFGDRTAINLVGVDAEKVQRGDWITKNTVRLPTSNVSVQLSVLRDFPRTVRHRSPVHIYHATSHHLGRVALLESNAADPGSEQLADLLVESEMHVKVGDPLIIRDHDLGRTMGGGLVIALDEPSARRRSPARLDMLIRLRSASIQQDPIASLLDMCRHGPVHFDRFRRSWNLTESDAERLRSLPPLTFKNDFVLHDEYLTIQTSAFTATLEEHHRLVSDSEGIELESLATLVGQPMDASRIVLACAVVDGTIKLKGGRYALAHHHANVPLAVIALFEKVKPLLDQAQPPSSGDLAKQLGIPLSKLEKELPSLAKFRLCIQISTNRYYLPDQIAQLTQTAIDLAEHDDFTVRAFRDSTGVGRNIVIEILEYFDRKGFTRRSGDSRQIVGTADQVLT</sequence>
<dbReference type="SUPFAM" id="SSF52540">
    <property type="entry name" value="P-loop containing nucleoside triphosphate hydrolases"/>
    <property type="match status" value="1"/>
</dbReference>
<evidence type="ECO:0000256" key="7">
    <source>
        <dbReference type="ARBA" id="ARBA00025526"/>
    </source>
</evidence>
<dbReference type="InterPro" id="IPR057335">
    <property type="entry name" value="Beta-barrel_SelB"/>
</dbReference>
<dbReference type="AlphaFoldDB" id="A0A381XZ18"/>
<dbReference type="Pfam" id="PF00009">
    <property type="entry name" value="GTP_EFTU"/>
    <property type="match status" value="1"/>
</dbReference>
<comment type="function">
    <text evidence="7">Translation factor necessary for the incorporation of selenocysteine into proteins. It probably replaces EF-Tu for the insertion of selenocysteine directed by the UGA codon. SelB binds GTP and GDP.</text>
</comment>
<name>A0A381XZ18_9ZZZZ</name>
<evidence type="ECO:0000256" key="2">
    <source>
        <dbReference type="ARBA" id="ARBA00015953"/>
    </source>
</evidence>
<dbReference type="InterPro" id="IPR036388">
    <property type="entry name" value="WH-like_DNA-bd_sf"/>
</dbReference>
<dbReference type="SUPFAM" id="SSF50447">
    <property type="entry name" value="Translation proteins"/>
    <property type="match status" value="1"/>
</dbReference>
<protein>
    <recommendedName>
        <fullName evidence="2">Selenocysteine-specific elongation factor</fullName>
    </recommendedName>
    <alternativeName>
        <fullName evidence="8">SelB translation factor</fullName>
    </alternativeName>
</protein>
<dbReference type="Gene3D" id="1.10.10.2770">
    <property type="match status" value="1"/>
</dbReference>
<dbReference type="InterPro" id="IPR004535">
    <property type="entry name" value="Transl_elong_SelB"/>
</dbReference>
<comment type="subcellular location">
    <subcellularLocation>
        <location evidence="1">Cytoplasm</location>
    </subcellularLocation>
</comment>
<evidence type="ECO:0000256" key="8">
    <source>
        <dbReference type="ARBA" id="ARBA00031615"/>
    </source>
</evidence>
<dbReference type="InterPro" id="IPR015191">
    <property type="entry name" value="SelB_WHD4"/>
</dbReference>
<dbReference type="PANTHER" id="PTHR43721:SF22">
    <property type="entry name" value="ELONGATION FACTOR TU, MITOCHONDRIAL"/>
    <property type="match status" value="1"/>
</dbReference>
<evidence type="ECO:0000256" key="3">
    <source>
        <dbReference type="ARBA" id="ARBA00022490"/>
    </source>
</evidence>
<dbReference type="EMBL" id="UINC01016908">
    <property type="protein sequence ID" value="SVA70039.1"/>
    <property type="molecule type" value="Genomic_DNA"/>
</dbReference>
<dbReference type="SUPFAM" id="SSF50465">
    <property type="entry name" value="EF-Tu/eEF-1alpha/eIF2-gamma C-terminal domain"/>
    <property type="match status" value="1"/>
</dbReference>
<dbReference type="Pfam" id="PF03144">
    <property type="entry name" value="GTP_EFTU_D2"/>
    <property type="match status" value="1"/>
</dbReference>
<feature type="non-terminal residue" evidence="10">
    <location>
        <position position="1"/>
    </location>
</feature>
<reference evidence="10" key="1">
    <citation type="submission" date="2018-05" db="EMBL/GenBank/DDBJ databases">
        <authorList>
            <person name="Lanie J.A."/>
            <person name="Ng W.-L."/>
            <person name="Kazmierczak K.M."/>
            <person name="Andrzejewski T.M."/>
            <person name="Davidsen T.M."/>
            <person name="Wayne K.J."/>
            <person name="Tettelin H."/>
            <person name="Glass J.I."/>
            <person name="Rusch D."/>
            <person name="Podicherti R."/>
            <person name="Tsui H.-C.T."/>
            <person name="Winkler M.E."/>
        </authorList>
    </citation>
    <scope>NUCLEOTIDE SEQUENCE</scope>
</reference>
<dbReference type="GO" id="GO:0003723">
    <property type="term" value="F:RNA binding"/>
    <property type="evidence" value="ECO:0007669"/>
    <property type="project" value="InterPro"/>
</dbReference>
<evidence type="ECO:0000256" key="6">
    <source>
        <dbReference type="ARBA" id="ARBA00023134"/>
    </source>
</evidence>
<dbReference type="GO" id="GO:0003746">
    <property type="term" value="F:translation elongation factor activity"/>
    <property type="evidence" value="ECO:0007669"/>
    <property type="project" value="InterPro"/>
</dbReference>
<gene>
    <name evidence="10" type="ORF">METZ01_LOCUS122893</name>
</gene>
<evidence type="ECO:0000256" key="1">
    <source>
        <dbReference type="ARBA" id="ARBA00004496"/>
    </source>
</evidence>
<dbReference type="CDD" id="cd04171">
    <property type="entry name" value="SelB"/>
    <property type="match status" value="1"/>
</dbReference>
<proteinExistence type="predicted"/>
<dbReference type="Pfam" id="PF25461">
    <property type="entry name" value="Beta-barrel_SelB"/>
    <property type="match status" value="1"/>
</dbReference>
<feature type="domain" description="Tr-type G" evidence="9">
    <location>
        <begin position="1"/>
        <end position="154"/>
    </location>
</feature>
<dbReference type="Gene3D" id="1.10.10.10">
    <property type="entry name" value="Winged helix-like DNA-binding domain superfamily/Winged helix DNA-binding domain"/>
    <property type="match status" value="1"/>
</dbReference>
<dbReference type="PROSITE" id="PS51722">
    <property type="entry name" value="G_TR_2"/>
    <property type="match status" value="1"/>
</dbReference>
<dbReference type="GO" id="GO:0001514">
    <property type="term" value="P:selenocysteine incorporation"/>
    <property type="evidence" value="ECO:0007669"/>
    <property type="project" value="InterPro"/>
</dbReference>
<keyword evidence="4" id="KW-0547">Nucleotide-binding</keyword>
<dbReference type="InterPro" id="IPR000795">
    <property type="entry name" value="T_Tr_GTP-bd_dom"/>
</dbReference>
<accession>A0A381XZ18</accession>
<dbReference type="PANTHER" id="PTHR43721">
    <property type="entry name" value="ELONGATION FACTOR TU-RELATED"/>
    <property type="match status" value="1"/>
</dbReference>
<dbReference type="InterPro" id="IPR009001">
    <property type="entry name" value="Transl_elong_EF1A/Init_IF2_C"/>
</dbReference>
<keyword evidence="6" id="KW-0342">GTP-binding</keyword>
<dbReference type="Pfam" id="PF09107">
    <property type="entry name" value="WHD_3rd_SelB"/>
    <property type="match status" value="1"/>
</dbReference>
<evidence type="ECO:0000259" key="9">
    <source>
        <dbReference type="PROSITE" id="PS51722"/>
    </source>
</evidence>
<dbReference type="SUPFAM" id="SSF46785">
    <property type="entry name" value="Winged helix' DNA-binding domain"/>
    <property type="match status" value="1"/>
</dbReference>
<dbReference type="Gene3D" id="3.40.50.300">
    <property type="entry name" value="P-loop containing nucleotide triphosphate hydrolases"/>
    <property type="match status" value="1"/>
</dbReference>
<dbReference type="InterPro" id="IPR004161">
    <property type="entry name" value="EFTu-like_2"/>
</dbReference>
<dbReference type="NCBIfam" id="TIGR00475">
    <property type="entry name" value="selB"/>
    <property type="match status" value="1"/>
</dbReference>
<evidence type="ECO:0000256" key="4">
    <source>
        <dbReference type="ARBA" id="ARBA00022741"/>
    </source>
</evidence>
<dbReference type="GO" id="GO:0005525">
    <property type="term" value="F:GTP binding"/>
    <property type="evidence" value="ECO:0007669"/>
    <property type="project" value="UniProtKB-KW"/>
</dbReference>
<dbReference type="Gene3D" id="2.40.30.10">
    <property type="entry name" value="Translation factors"/>
    <property type="match status" value="1"/>
</dbReference>
<dbReference type="CDD" id="cd15491">
    <property type="entry name" value="selB_III"/>
    <property type="match status" value="1"/>
</dbReference>
<dbReference type="InterPro" id="IPR036390">
    <property type="entry name" value="WH_DNA-bd_sf"/>
</dbReference>